<comment type="caution">
    <text evidence="6">The sequence shown here is derived from an EMBL/GenBank/DDBJ whole genome shotgun (WGS) entry which is preliminary data.</text>
</comment>
<dbReference type="EMBL" id="BMEX01000004">
    <property type="protein sequence ID" value="GGA44198.1"/>
    <property type="molecule type" value="Genomic_DNA"/>
</dbReference>
<evidence type="ECO:0000256" key="3">
    <source>
        <dbReference type="ARBA" id="ARBA00023172"/>
    </source>
</evidence>
<evidence type="ECO:0000256" key="2">
    <source>
        <dbReference type="ARBA" id="ARBA00023125"/>
    </source>
</evidence>
<dbReference type="PROSITE" id="PS51736">
    <property type="entry name" value="RECOMBINASES_3"/>
    <property type="match status" value="1"/>
</dbReference>
<dbReference type="InterPro" id="IPR006118">
    <property type="entry name" value="Recombinase_CS"/>
</dbReference>
<protein>
    <recommendedName>
        <fullName evidence="5">Resolvase/invertase-type recombinase catalytic domain-containing protein</fullName>
    </recommendedName>
</protein>
<evidence type="ECO:0000313" key="7">
    <source>
        <dbReference type="Proteomes" id="UP000617979"/>
    </source>
</evidence>
<reference evidence="7" key="1">
    <citation type="journal article" date="2019" name="Int. J. Syst. Evol. Microbiol.">
        <title>The Global Catalogue of Microorganisms (GCM) 10K type strain sequencing project: providing services to taxonomists for standard genome sequencing and annotation.</title>
        <authorList>
            <consortium name="The Broad Institute Genomics Platform"/>
            <consortium name="The Broad Institute Genome Sequencing Center for Infectious Disease"/>
            <person name="Wu L."/>
            <person name="Ma J."/>
        </authorList>
    </citation>
    <scope>NUCLEOTIDE SEQUENCE [LARGE SCALE GENOMIC DNA]</scope>
    <source>
        <strain evidence="7">CGMCC 1.12404</strain>
    </source>
</reference>
<dbReference type="SMART" id="SM00857">
    <property type="entry name" value="Resolvase"/>
    <property type="match status" value="1"/>
</dbReference>
<proteinExistence type="predicted"/>
<dbReference type="SUPFAM" id="SSF53041">
    <property type="entry name" value="Resolvase-like"/>
    <property type="match status" value="1"/>
</dbReference>
<organism evidence="6 7">
    <name type="scientific">Kroppenstedtia guangzhouensis</name>
    <dbReference type="NCBI Taxonomy" id="1274356"/>
    <lineage>
        <taxon>Bacteria</taxon>
        <taxon>Bacillati</taxon>
        <taxon>Bacillota</taxon>
        <taxon>Bacilli</taxon>
        <taxon>Bacillales</taxon>
        <taxon>Thermoactinomycetaceae</taxon>
        <taxon>Kroppenstedtia</taxon>
    </lineage>
</organism>
<name>A0ABQ1GID5_9BACL</name>
<dbReference type="InterPro" id="IPR036162">
    <property type="entry name" value="Resolvase-like_N_sf"/>
</dbReference>
<dbReference type="PANTHER" id="PTHR36172:SF1">
    <property type="entry name" value="RESOLVASE-RELATED"/>
    <property type="match status" value="1"/>
</dbReference>
<accession>A0ABQ1GID5</accession>
<dbReference type="InterPro" id="IPR051491">
    <property type="entry name" value="Recombinase/Transposase-rel"/>
</dbReference>
<evidence type="ECO:0000313" key="6">
    <source>
        <dbReference type="EMBL" id="GGA44198.1"/>
    </source>
</evidence>
<dbReference type="Pfam" id="PF00239">
    <property type="entry name" value="Resolvase"/>
    <property type="match status" value="1"/>
</dbReference>
<dbReference type="InterPro" id="IPR006119">
    <property type="entry name" value="Resolv_N"/>
</dbReference>
<evidence type="ECO:0000259" key="5">
    <source>
        <dbReference type="PROSITE" id="PS51736"/>
    </source>
</evidence>
<feature type="active site" description="O-(5'-phospho-DNA)-serine intermediate" evidence="4">
    <location>
        <position position="20"/>
    </location>
</feature>
<evidence type="ECO:0000256" key="4">
    <source>
        <dbReference type="PROSITE-ProRule" id="PRU10137"/>
    </source>
</evidence>
<feature type="domain" description="Resolvase/invertase-type recombinase catalytic" evidence="5">
    <location>
        <begin position="12"/>
        <end position="102"/>
    </location>
</feature>
<evidence type="ECO:0000256" key="1">
    <source>
        <dbReference type="ARBA" id="ARBA00022908"/>
    </source>
</evidence>
<dbReference type="Gene3D" id="3.40.50.1390">
    <property type="entry name" value="Resolvase, N-terminal catalytic domain"/>
    <property type="match status" value="1"/>
</dbReference>
<dbReference type="Proteomes" id="UP000617979">
    <property type="component" value="Unassembled WGS sequence"/>
</dbReference>
<keyword evidence="1" id="KW-0229">DNA integration</keyword>
<gene>
    <name evidence="6" type="ORF">GCM10007416_16690</name>
</gene>
<dbReference type="PANTHER" id="PTHR36172">
    <property type="match status" value="1"/>
</dbReference>
<keyword evidence="7" id="KW-1185">Reference proteome</keyword>
<dbReference type="PROSITE" id="PS00397">
    <property type="entry name" value="RECOMBINASES_1"/>
    <property type="match status" value="1"/>
</dbReference>
<keyword evidence="3" id="KW-0233">DNA recombination</keyword>
<sequence>MGVNPKNQIEKITIGYCRVSSNKQKDDLERQIENMQIYLIAQGKPFEIISDVGSGINYTKKGLQQIIKRITQGEVDRVVVLYKDRLRSVSKGYKEGLLVNIK</sequence>
<keyword evidence="2" id="KW-0238">DNA-binding</keyword>